<evidence type="ECO:0000256" key="6">
    <source>
        <dbReference type="ARBA" id="ARBA00023136"/>
    </source>
</evidence>
<dbReference type="GO" id="GO:0005789">
    <property type="term" value="C:endoplasmic reticulum membrane"/>
    <property type="evidence" value="ECO:0007669"/>
    <property type="project" value="UniProtKB-SubCell"/>
</dbReference>
<feature type="transmembrane region" description="Helical" evidence="7">
    <location>
        <begin position="163"/>
        <end position="182"/>
    </location>
</feature>
<sequence length="235" mass="26645">MKSITLLIIAIALIFGCVFSEEVATTESTETQAPSDVSFSYIFPDYQDKHFPAGAVVEVLVGFTNNAESQFNISHIFASLNHAQDMRYHIQNYTRGEYGITVQPGRQATLAYRFVPDERLEPRIFGLLITLDYQDSTQNYTYTFFNSTINIVDKEIAFDVEKLFLFIFLVGIVGLIAFVVYSKVPKSKKQSRSSESTKSVRTEDDDEDWLVGTTADPRYKFVHSPKLNTASKKNK</sequence>
<evidence type="ECO:0000313" key="10">
    <source>
        <dbReference type="Proteomes" id="UP000076078"/>
    </source>
</evidence>
<protein>
    <submittedName>
        <fullName evidence="9">Translocon-associated protein TRAP alpha subunit</fullName>
    </submittedName>
</protein>
<keyword evidence="10" id="KW-1185">Reference proteome</keyword>
<feature type="chain" id="PRO_5007593390" evidence="8">
    <location>
        <begin position="21"/>
        <end position="235"/>
    </location>
</feature>
<dbReference type="AlphaFoldDB" id="A0A151ZHA3"/>
<comment type="subcellular location">
    <subcellularLocation>
        <location evidence="1">Endoplasmic reticulum membrane</location>
        <topology evidence="1">Single-pass type I membrane protein</topology>
    </subcellularLocation>
</comment>
<feature type="signal peptide" evidence="8">
    <location>
        <begin position="1"/>
        <end position="20"/>
    </location>
</feature>
<evidence type="ECO:0000256" key="5">
    <source>
        <dbReference type="ARBA" id="ARBA00022989"/>
    </source>
</evidence>
<evidence type="ECO:0000256" key="3">
    <source>
        <dbReference type="ARBA" id="ARBA00022729"/>
    </source>
</evidence>
<evidence type="ECO:0000256" key="1">
    <source>
        <dbReference type="ARBA" id="ARBA00004115"/>
    </source>
</evidence>
<name>A0A151ZHA3_TIELA</name>
<dbReference type="STRING" id="361077.A0A151ZHA3"/>
<dbReference type="PANTHER" id="PTHR12924:SF0">
    <property type="entry name" value="TRANSLOCON-ASSOCIATED PROTEIN SUBUNIT ALPHA"/>
    <property type="match status" value="1"/>
</dbReference>
<dbReference type="PROSITE" id="PS51257">
    <property type="entry name" value="PROKAR_LIPOPROTEIN"/>
    <property type="match status" value="1"/>
</dbReference>
<evidence type="ECO:0000256" key="8">
    <source>
        <dbReference type="SAM" id="SignalP"/>
    </source>
</evidence>
<evidence type="ECO:0000313" key="9">
    <source>
        <dbReference type="EMBL" id="KYQ93346.1"/>
    </source>
</evidence>
<keyword evidence="2 7" id="KW-0812">Transmembrane</keyword>
<dbReference type="OrthoDB" id="1926781at2759"/>
<evidence type="ECO:0000256" key="4">
    <source>
        <dbReference type="ARBA" id="ARBA00022824"/>
    </source>
</evidence>
<proteinExistence type="predicted"/>
<dbReference type="FunCoup" id="A0A151ZHA3">
    <property type="interactions" value="619"/>
</dbReference>
<dbReference type="Proteomes" id="UP000076078">
    <property type="component" value="Unassembled WGS sequence"/>
</dbReference>
<reference evidence="9 10" key="1">
    <citation type="submission" date="2015-12" db="EMBL/GenBank/DDBJ databases">
        <title>Dictyostelia acquired genes for synthesis and detection of signals that induce cell-type specialization by lateral gene transfer from prokaryotes.</title>
        <authorList>
            <person name="Gloeckner G."/>
            <person name="Schaap P."/>
        </authorList>
    </citation>
    <scope>NUCLEOTIDE SEQUENCE [LARGE SCALE GENOMIC DNA]</scope>
    <source>
        <strain evidence="9 10">TK</strain>
    </source>
</reference>
<dbReference type="InParanoid" id="A0A151ZHA3"/>
<gene>
    <name evidence="9" type="ORF">DLAC_06017</name>
</gene>
<keyword evidence="3 8" id="KW-0732">Signal</keyword>
<dbReference type="EMBL" id="LODT01000028">
    <property type="protein sequence ID" value="KYQ93346.1"/>
    <property type="molecule type" value="Genomic_DNA"/>
</dbReference>
<dbReference type="Pfam" id="PF03896">
    <property type="entry name" value="TRAP_alpha"/>
    <property type="match status" value="1"/>
</dbReference>
<keyword evidence="6 7" id="KW-0472">Membrane</keyword>
<dbReference type="PANTHER" id="PTHR12924">
    <property type="entry name" value="TRANSLOCON-ASSOCIATED PROTEIN, ALPHA SUBUNIT"/>
    <property type="match status" value="1"/>
</dbReference>
<comment type="caution">
    <text evidence="9">The sequence shown here is derived from an EMBL/GenBank/DDBJ whole genome shotgun (WGS) entry which is preliminary data.</text>
</comment>
<dbReference type="InterPro" id="IPR005595">
    <property type="entry name" value="TRAP_alpha"/>
</dbReference>
<evidence type="ECO:0000256" key="7">
    <source>
        <dbReference type="SAM" id="Phobius"/>
    </source>
</evidence>
<accession>A0A151ZHA3</accession>
<dbReference type="OMA" id="TFPYSFT"/>
<keyword evidence="5 7" id="KW-1133">Transmembrane helix</keyword>
<evidence type="ECO:0000256" key="2">
    <source>
        <dbReference type="ARBA" id="ARBA00022692"/>
    </source>
</evidence>
<organism evidence="9 10">
    <name type="scientific">Tieghemostelium lacteum</name>
    <name type="common">Slime mold</name>
    <name type="synonym">Dictyostelium lacteum</name>
    <dbReference type="NCBI Taxonomy" id="361077"/>
    <lineage>
        <taxon>Eukaryota</taxon>
        <taxon>Amoebozoa</taxon>
        <taxon>Evosea</taxon>
        <taxon>Eumycetozoa</taxon>
        <taxon>Dictyostelia</taxon>
        <taxon>Dictyosteliales</taxon>
        <taxon>Raperosteliaceae</taxon>
        <taxon>Tieghemostelium</taxon>
    </lineage>
</organism>
<keyword evidence="4" id="KW-0256">Endoplasmic reticulum</keyword>